<dbReference type="AlphaFoldDB" id="A0A1M5SEE1"/>
<dbReference type="OrthoDB" id="7872565at2"/>
<accession>A0A1M5SEE1</accession>
<dbReference type="EMBL" id="FQXB01000006">
    <property type="protein sequence ID" value="SHH36967.1"/>
    <property type="molecule type" value="Genomic_DNA"/>
</dbReference>
<reference evidence="2 3" key="1">
    <citation type="submission" date="2016-11" db="EMBL/GenBank/DDBJ databases">
        <authorList>
            <person name="Jaros S."/>
            <person name="Januszkiewicz K."/>
            <person name="Wedrychowicz H."/>
        </authorList>
    </citation>
    <scope>NUCLEOTIDE SEQUENCE [LARGE SCALE GENOMIC DNA]</scope>
    <source>
        <strain evidence="2 3">DSM 28715</strain>
    </source>
</reference>
<keyword evidence="3" id="KW-1185">Reference proteome</keyword>
<evidence type="ECO:0000256" key="1">
    <source>
        <dbReference type="SAM" id="Phobius"/>
    </source>
</evidence>
<dbReference type="Proteomes" id="UP000184074">
    <property type="component" value="Unassembled WGS sequence"/>
</dbReference>
<keyword evidence="1" id="KW-0472">Membrane</keyword>
<keyword evidence="1" id="KW-0812">Transmembrane</keyword>
<keyword evidence="1" id="KW-1133">Transmembrane helix</keyword>
<protein>
    <submittedName>
        <fullName evidence="2">Uncharacterized protein</fullName>
    </submittedName>
</protein>
<proteinExistence type="predicted"/>
<feature type="transmembrane region" description="Helical" evidence="1">
    <location>
        <begin position="38"/>
        <end position="57"/>
    </location>
</feature>
<name>A0A1M5SEE1_9RHOB</name>
<sequence>MDHLTLTPTLATTIFVITCFCGFQYRRVWKAEGPRYQYWVYGCIAAAGLLTLGFVPLDVS</sequence>
<evidence type="ECO:0000313" key="2">
    <source>
        <dbReference type="EMBL" id="SHH36967.1"/>
    </source>
</evidence>
<organism evidence="2 3">
    <name type="scientific">Cognatiyoonia sediminum</name>
    <dbReference type="NCBI Taxonomy" id="1508389"/>
    <lineage>
        <taxon>Bacteria</taxon>
        <taxon>Pseudomonadati</taxon>
        <taxon>Pseudomonadota</taxon>
        <taxon>Alphaproteobacteria</taxon>
        <taxon>Rhodobacterales</taxon>
        <taxon>Paracoccaceae</taxon>
        <taxon>Cognatiyoonia</taxon>
    </lineage>
</organism>
<gene>
    <name evidence="2" type="ORF">SAMN05444003_2928</name>
</gene>
<evidence type="ECO:0000313" key="3">
    <source>
        <dbReference type="Proteomes" id="UP000184074"/>
    </source>
</evidence>
<feature type="transmembrane region" description="Helical" evidence="1">
    <location>
        <begin position="6"/>
        <end position="26"/>
    </location>
</feature>